<dbReference type="InterPro" id="IPR056457">
    <property type="entry name" value="DOP1_C"/>
</dbReference>
<keyword evidence="4" id="KW-0333">Golgi apparatus</keyword>
<dbReference type="GO" id="GO:0005829">
    <property type="term" value="C:cytosol"/>
    <property type="evidence" value="ECO:0007669"/>
    <property type="project" value="GOC"/>
</dbReference>
<reference evidence="13 14" key="1">
    <citation type="journal article" date="2018" name="G3 (Bethesda)">
        <title>Phylogenetic and Phylogenomic Definition of Rhizopus Species.</title>
        <authorList>
            <person name="Gryganskyi A.P."/>
            <person name="Golan J."/>
            <person name="Dolatabadi S."/>
            <person name="Mondo S."/>
            <person name="Robb S."/>
            <person name="Idnurm A."/>
            <person name="Muszewska A."/>
            <person name="Steczkiewicz K."/>
            <person name="Masonjones S."/>
            <person name="Liao H.L."/>
            <person name="Gajdeczka M.T."/>
            <person name="Anike F."/>
            <person name="Vuek A."/>
            <person name="Anishchenko I.M."/>
            <person name="Voigt K."/>
            <person name="de Hoog G.S."/>
            <person name="Smith M.E."/>
            <person name="Heitman J."/>
            <person name="Vilgalys R."/>
            <person name="Stajich J.E."/>
        </authorList>
    </citation>
    <scope>NUCLEOTIDE SEQUENCE [LARGE SCALE GENOMIC DNA]</scope>
    <source>
        <strain evidence="13 14">CBS 357.93</strain>
    </source>
</reference>
<gene>
    <name evidence="13" type="ORF">CU097_006475</name>
</gene>
<proteinExistence type="inferred from homology"/>
<dbReference type="Proteomes" id="UP000252139">
    <property type="component" value="Unassembled WGS sequence"/>
</dbReference>
<dbReference type="GO" id="GO:0005768">
    <property type="term" value="C:endosome"/>
    <property type="evidence" value="ECO:0007669"/>
    <property type="project" value="TreeGrafter"/>
</dbReference>
<keyword evidence="3" id="KW-0653">Protein transport</keyword>
<evidence type="ECO:0000256" key="5">
    <source>
        <dbReference type="ARBA" id="ARBA00023136"/>
    </source>
</evidence>
<dbReference type="PANTHER" id="PTHR14042:SF24">
    <property type="entry name" value="PROTEIN DOPEY-1 HOMOLOG"/>
    <property type="match status" value="1"/>
</dbReference>
<feature type="transmembrane region" description="Helical" evidence="8">
    <location>
        <begin position="1804"/>
        <end position="1825"/>
    </location>
</feature>
<evidence type="ECO:0000256" key="3">
    <source>
        <dbReference type="ARBA" id="ARBA00022927"/>
    </source>
</evidence>
<feature type="transmembrane region" description="Helical" evidence="8">
    <location>
        <begin position="1642"/>
        <end position="1661"/>
    </location>
</feature>
<evidence type="ECO:0000256" key="4">
    <source>
        <dbReference type="ARBA" id="ARBA00023034"/>
    </source>
</evidence>
<dbReference type="EMBL" id="PJQL01000897">
    <property type="protein sequence ID" value="RCH91959.1"/>
    <property type="molecule type" value="Genomic_DNA"/>
</dbReference>
<evidence type="ECO:0000259" key="9">
    <source>
        <dbReference type="Pfam" id="PF04118"/>
    </source>
</evidence>
<evidence type="ECO:0000259" key="10">
    <source>
        <dbReference type="Pfam" id="PF24597"/>
    </source>
</evidence>
<dbReference type="InterPro" id="IPR040314">
    <property type="entry name" value="DOP1"/>
</dbReference>
<dbReference type="PANTHER" id="PTHR14042">
    <property type="entry name" value="DOPEY-RELATED"/>
    <property type="match status" value="1"/>
</dbReference>
<feature type="domain" description="DOP1 N-terminal" evidence="9">
    <location>
        <begin position="11"/>
        <end position="299"/>
    </location>
</feature>
<evidence type="ECO:0000256" key="8">
    <source>
        <dbReference type="SAM" id="Phobius"/>
    </source>
</evidence>
<feature type="transmembrane region" description="Helical" evidence="8">
    <location>
        <begin position="1761"/>
        <end position="1783"/>
    </location>
</feature>
<dbReference type="GO" id="GO:0015031">
    <property type="term" value="P:protein transport"/>
    <property type="evidence" value="ECO:0007669"/>
    <property type="project" value="UniProtKB-KW"/>
</dbReference>
<keyword evidence="8" id="KW-0812">Transmembrane</keyword>
<keyword evidence="2" id="KW-0813">Transport</keyword>
<evidence type="ECO:0000313" key="13">
    <source>
        <dbReference type="EMBL" id="RCH91959.1"/>
    </source>
</evidence>
<dbReference type="Pfam" id="PF24597">
    <property type="entry name" value="TPR_DOP1_M"/>
    <property type="match status" value="1"/>
</dbReference>
<feature type="transmembrane region" description="Helical" evidence="8">
    <location>
        <begin position="2107"/>
        <end position="2128"/>
    </location>
</feature>
<protein>
    <submittedName>
        <fullName evidence="13">Uncharacterized protein</fullName>
    </submittedName>
</protein>
<comment type="similarity">
    <text evidence="6">Belongs to the DOP1 family.</text>
</comment>
<dbReference type="Pfam" id="PF24601">
    <property type="entry name" value="TPR_DOP1"/>
    <property type="match status" value="1"/>
</dbReference>
<evidence type="ECO:0000256" key="7">
    <source>
        <dbReference type="SAM" id="Coils"/>
    </source>
</evidence>
<dbReference type="STRING" id="86630.A0A367JQ16"/>
<sequence length="2151" mass="247485">QSSKEQSYQNDPRFRKYVQLIEKNLQSFDAVYEWADIISFLGRLLKSFQAYPQFPIIPRKQLVAKRLAQCLNPGFPAGVHQKTLEVYAFILKTIGPNQLVEDLALWSTGLFPFVQFAATHVKPQLLSIFETYYFPLNGQLRSALRGFIIALLPALEEEGSEYFDKVVAMMERLSETVELPYFYSCMWLVMISNPGLRPPALNYLLRKLPKIINREDVALVIGGKENVSLMIRAFAATLQDQQLLVQRGLLELLVQNFVLKHRMIPHEDLVILMKSALGIVLRKDMSLNRRLYAWLLGSEGSTQAQLVYFSTFAEKAAIQAIRGMLHQDEVDLQRPYKMLISLMDKSEIGQPIVNNIFMDSLISLQKLQSNHEVIQSANMWMDMMEPYLIYMKLFECLDTNFPSNRQRHSLENLQLAEFAFKTFKLTDEEIKQVHFPLLLAVLTKKLQESLKSAEFIDILAQVNECLSLVLIILEQIPEFVFLKQQQTHNHKRRFKQGETNTKNVPDEDDGDLSIQHTTKLIQFQIQKRPDFEPLRGSDLVKEVIDNLVKFLVELINSYITLPEDPLSGIDVGAEGKRLTHIEHCLEQVLLSACTTITYMAKYTDESHTVSTALTKALLNCSQQVHAFGLVDTSLSTLVQLVKRERLVDISVLKNMPEVKKVIDKLWTFLSPSTQQLHMRTVELIWLAIQVSLPHQVETIVSNYLISQDNIENFEKFGILWELSESIPEASLTFSRPMMLVLDLLDDCAIKKRIGESWVRAHLKSYVRILEPFILALLDKKIMRQATVYQAEWNNQSLKSQQQIMTTDIHYFIYAKPFDTDIVDYIFTTLTHLFQFGGQGALKDCKSHFVSPEGAIANAVQSSLFDMSASTSTLTFLDVLILVCIRYLESEPSQKHSNMQNAVRSIQLHVVDLLHLLVSKLDRISMSLVEKVQLSCLNKLIFCIMNENLDLQQKLLHLLHATFAITAANAYHAREHQRRLSVESEVVHKTEPETNEAMLLVQSCSDLFVKAVTDALAMSSNRAVLSHWMDFLVAVLPYIKHGFQHMIVPVLICICHQVYLRCNVINIMIHEKPSACISSEGAEKDILLLLAGLEKMIMFCLTEKSIGDDWFTSSACLMPIPRLSENSNLSGFAQFVHENQRYEKPKDVVLYQLPVILHILLDIWKVFRKPEWSQKTIRSLGHAKVEAILHSFSYAADQVKGRLEAIFERLFKYSAVDYVEAFTEIFFIENPLALELEQQQMDEREFNYLPLDVLSGTPSSTSEHIVSILLDSIRQRTPGTYQNRKRKILRQGKLTDTSLLRFAEIYCGYMKKPESVVILWPIIHSFAKDYLSQASTFKALLPGLMRFLTVALEELSLSEGYEKDRRIRRDAQDLYQRCIDYCILIAGRALDQSLWMRRPTTVYDESANDDGSSVHTADSSTLFEEKNLSTSNVSDMEKKASWKTREDSLINQINQYFANRVIPRLRQLVGDSDKINSLLSNLVYYVIVPALKSKSKSAIILNQLCEMAYMPFTYKTWRKEIWEVFIDSRFFYMNVSTAKKWKAIIQTAFSIEKERFTELMGRITISPSTTFFSNKDQEALNAALNLRRLSFVLFAGTVDQYVPQLPIIQEKIVEMLKLEHGEVVHIEIYLCLRIMLVRFSQKHLMNFWPALVVFNIGFTKYYQSLRDSELSVTMVTAAMLSIAMGTVALVPLDIFLVSNTVDRHTGLKKTWADEDTIYWMTLAVQVLYYVFFGLILVFSFFIIPFSYIYYESGRRAKALKYSFFFGMMGILLYLFGLFLKPTILPPHIDLEWFKNLLMESNGAKAFWFVVGCLFIPGMLIFIVYTAPGLSLVPFKLIRARRKIDARHDEMNQRLIKVREQQKMIEQKYAGSNAALSTHDYTALENLNDEERILLRQLTAIEQEEHGFLQRILKIMRPFEANADWSNNVTIYNIDGCVNICYHVTFSVCGPKCGYIIGQTDLFNPIDFIMIELQKLFPLDYVLMIAIMIHFYMSTMMGLTYIGVKFLWVTLYRIKKRSTAPQGLFCVAILLTFSLLALTYSITSVIAPGYTHFGSQVYCNHTEGGRRDCSYNNKIVPCDIWAPLEICTPTVTSTIIDRITLNTPIFGLILYYAQWIFLVTFILGFFIALFRSPQHENEEEEGLLDHDHRHRQE</sequence>
<feature type="transmembrane region" description="Helical" evidence="8">
    <location>
        <begin position="1716"/>
        <end position="1749"/>
    </location>
</feature>
<feature type="domain" description="DOP1-like C-terminal" evidence="11">
    <location>
        <begin position="1315"/>
        <end position="1651"/>
    </location>
</feature>
<evidence type="ECO:0000259" key="12">
    <source>
        <dbReference type="Pfam" id="PF24601"/>
    </source>
</evidence>
<comment type="caution">
    <text evidence="13">The sequence shown here is derived from an EMBL/GenBank/DDBJ whole genome shotgun (WGS) entry which is preliminary data.</text>
</comment>
<name>A0A367JQ16_RHIAZ</name>
<feature type="non-terminal residue" evidence="13">
    <location>
        <position position="1"/>
    </location>
</feature>
<evidence type="ECO:0000313" key="14">
    <source>
        <dbReference type="Proteomes" id="UP000252139"/>
    </source>
</evidence>
<dbReference type="Pfam" id="PF04118">
    <property type="entry name" value="Dopey_N"/>
    <property type="match status" value="1"/>
</dbReference>
<feature type="transmembrane region" description="Helical" evidence="8">
    <location>
        <begin position="1979"/>
        <end position="2002"/>
    </location>
</feature>
<dbReference type="GO" id="GO:0005802">
    <property type="term" value="C:trans-Golgi network"/>
    <property type="evidence" value="ECO:0007669"/>
    <property type="project" value="TreeGrafter"/>
</dbReference>
<dbReference type="OrthoDB" id="297643at2759"/>
<dbReference type="Pfam" id="PF24598">
    <property type="entry name" value="DOP1_C"/>
    <property type="match status" value="1"/>
</dbReference>
<feature type="coiled-coil region" evidence="7">
    <location>
        <begin position="1846"/>
        <end position="1902"/>
    </location>
</feature>
<keyword evidence="14" id="KW-1185">Reference proteome</keyword>
<evidence type="ECO:0000256" key="2">
    <source>
        <dbReference type="ARBA" id="ARBA00022448"/>
    </source>
</evidence>
<organism evidence="13 14">
    <name type="scientific">Rhizopus azygosporus</name>
    <name type="common">Rhizopus microsporus var. azygosporus</name>
    <dbReference type="NCBI Taxonomy" id="86630"/>
    <lineage>
        <taxon>Eukaryota</taxon>
        <taxon>Fungi</taxon>
        <taxon>Fungi incertae sedis</taxon>
        <taxon>Mucoromycota</taxon>
        <taxon>Mucoromycotina</taxon>
        <taxon>Mucoromycetes</taxon>
        <taxon>Mucorales</taxon>
        <taxon>Mucorineae</taxon>
        <taxon>Rhizopodaceae</taxon>
        <taxon>Rhizopus</taxon>
    </lineage>
</organism>
<evidence type="ECO:0000259" key="11">
    <source>
        <dbReference type="Pfam" id="PF24598"/>
    </source>
</evidence>
<feature type="domain" description="DOP1-like TPR" evidence="12">
    <location>
        <begin position="949"/>
        <end position="1100"/>
    </location>
</feature>
<feature type="transmembrane region" description="Helical" evidence="8">
    <location>
        <begin position="2022"/>
        <end position="2045"/>
    </location>
</feature>
<comment type="subcellular location">
    <subcellularLocation>
        <location evidence="1">Golgi apparatus membrane</location>
        <topology evidence="1">Peripheral membrane protein</topology>
    </subcellularLocation>
</comment>
<dbReference type="InterPro" id="IPR056458">
    <property type="entry name" value="TPR_DOP1_M"/>
</dbReference>
<keyword evidence="5 8" id="KW-0472">Membrane</keyword>
<feature type="transmembrane region" description="Helical" evidence="8">
    <location>
        <begin position="1673"/>
        <end position="1695"/>
    </location>
</feature>
<feature type="domain" description="DOP1-like middle TPR" evidence="10">
    <location>
        <begin position="308"/>
        <end position="493"/>
    </location>
</feature>
<keyword evidence="8" id="KW-1133">Transmembrane helix</keyword>
<evidence type="ECO:0000256" key="6">
    <source>
        <dbReference type="ARBA" id="ARBA00046326"/>
    </source>
</evidence>
<keyword evidence="7" id="KW-0175">Coiled coil</keyword>
<evidence type="ECO:0000256" key="1">
    <source>
        <dbReference type="ARBA" id="ARBA00004395"/>
    </source>
</evidence>
<dbReference type="GO" id="GO:0006895">
    <property type="term" value="P:Golgi to endosome transport"/>
    <property type="evidence" value="ECO:0007669"/>
    <property type="project" value="InterPro"/>
</dbReference>
<accession>A0A367JQ16</accession>
<dbReference type="GO" id="GO:0000139">
    <property type="term" value="C:Golgi membrane"/>
    <property type="evidence" value="ECO:0007669"/>
    <property type="project" value="UniProtKB-SubCell"/>
</dbReference>
<dbReference type="InterPro" id="IPR007249">
    <property type="entry name" value="DOP1_N"/>
</dbReference>
<dbReference type="InterPro" id="IPR056459">
    <property type="entry name" value="TPR_DOP1"/>
</dbReference>